<evidence type="ECO:0000313" key="3">
    <source>
        <dbReference type="Proteomes" id="UP000280066"/>
    </source>
</evidence>
<keyword evidence="1" id="KW-0732">Signal</keyword>
<keyword evidence="3" id="KW-1185">Reference proteome</keyword>
<dbReference type="RefSeq" id="WP_125428080.1">
    <property type="nucleotide sequence ID" value="NZ_RWIS01000003.1"/>
</dbReference>
<gene>
    <name evidence="2" type="ORF">EI290_06975</name>
</gene>
<feature type="chain" id="PRO_5018736907" description="Lipoprotein" evidence="1">
    <location>
        <begin position="20"/>
        <end position="129"/>
    </location>
</feature>
<evidence type="ECO:0000256" key="1">
    <source>
        <dbReference type="SAM" id="SignalP"/>
    </source>
</evidence>
<organism evidence="2 3">
    <name type="scientific">Hymenobacter metallilatus</name>
    <dbReference type="NCBI Taxonomy" id="2493666"/>
    <lineage>
        <taxon>Bacteria</taxon>
        <taxon>Pseudomonadati</taxon>
        <taxon>Bacteroidota</taxon>
        <taxon>Cytophagia</taxon>
        <taxon>Cytophagales</taxon>
        <taxon>Hymenobacteraceae</taxon>
        <taxon>Hymenobacter</taxon>
    </lineage>
</organism>
<accession>A0A3R9M3D7</accession>
<protein>
    <recommendedName>
        <fullName evidence="4">Lipoprotein</fullName>
    </recommendedName>
</protein>
<dbReference type="AlphaFoldDB" id="A0A3R9M3D7"/>
<comment type="caution">
    <text evidence="2">The sequence shown here is derived from an EMBL/GenBank/DDBJ whole genome shotgun (WGS) entry which is preliminary data.</text>
</comment>
<evidence type="ECO:0000313" key="2">
    <source>
        <dbReference type="EMBL" id="RSK35433.1"/>
    </source>
</evidence>
<evidence type="ECO:0008006" key="4">
    <source>
        <dbReference type="Google" id="ProtNLM"/>
    </source>
</evidence>
<sequence>MRYFMVFAIGAAGLLSACAKQECDAVGAAELVGPRWYNTFQATREGFSTYTPTNQTSPGWQYEVLQFKSDHTFIESALGPVDAPVDYPGTWQALGSGTYRIQFNDPQRSGYLLRVKSVDAGKLLAKREQ</sequence>
<dbReference type="EMBL" id="RWIS01000003">
    <property type="protein sequence ID" value="RSK35433.1"/>
    <property type="molecule type" value="Genomic_DNA"/>
</dbReference>
<reference evidence="2 3" key="1">
    <citation type="submission" date="2018-12" db="EMBL/GenBank/DDBJ databases">
        <authorList>
            <person name="Feng G."/>
            <person name="Zhu H."/>
        </authorList>
    </citation>
    <scope>NUCLEOTIDE SEQUENCE [LARGE SCALE GENOMIC DNA]</scope>
    <source>
        <strain evidence="2 3">9PBR-2</strain>
    </source>
</reference>
<name>A0A3R9M3D7_9BACT</name>
<feature type="signal peptide" evidence="1">
    <location>
        <begin position="1"/>
        <end position="19"/>
    </location>
</feature>
<proteinExistence type="predicted"/>
<dbReference type="Proteomes" id="UP000280066">
    <property type="component" value="Unassembled WGS sequence"/>
</dbReference>
<dbReference type="PROSITE" id="PS51257">
    <property type="entry name" value="PROKAR_LIPOPROTEIN"/>
    <property type="match status" value="1"/>
</dbReference>
<dbReference type="OrthoDB" id="883557at2"/>